<name>A0A6J4MW75_9CYAN</name>
<gene>
    <name evidence="1" type="ORF">AVDCRST_MAG94-3919</name>
</gene>
<organism evidence="1">
    <name type="scientific">uncultured Leptolyngbya sp</name>
    <dbReference type="NCBI Taxonomy" id="332963"/>
    <lineage>
        <taxon>Bacteria</taxon>
        <taxon>Bacillati</taxon>
        <taxon>Cyanobacteriota</taxon>
        <taxon>Cyanophyceae</taxon>
        <taxon>Leptolyngbyales</taxon>
        <taxon>Leptolyngbyaceae</taxon>
        <taxon>Leptolyngbya group</taxon>
        <taxon>Leptolyngbya</taxon>
        <taxon>environmental samples</taxon>
    </lineage>
</organism>
<proteinExistence type="predicted"/>
<evidence type="ECO:0000313" key="1">
    <source>
        <dbReference type="EMBL" id="CAA9368276.1"/>
    </source>
</evidence>
<protein>
    <submittedName>
        <fullName evidence="1">Uncharacterized protein</fullName>
    </submittedName>
</protein>
<sequence length="47" mass="5040">MGVVTYQLKPSSSSLLSFVSITQTFVSQAGLQAQPLSALTQSVQHSW</sequence>
<reference evidence="1" key="1">
    <citation type="submission" date="2020-02" db="EMBL/GenBank/DDBJ databases">
        <authorList>
            <person name="Meier V. D."/>
        </authorList>
    </citation>
    <scope>NUCLEOTIDE SEQUENCE</scope>
    <source>
        <strain evidence="1">AVDCRST_MAG94</strain>
    </source>
</reference>
<dbReference type="EMBL" id="CADCTY010001358">
    <property type="protein sequence ID" value="CAA9368276.1"/>
    <property type="molecule type" value="Genomic_DNA"/>
</dbReference>
<accession>A0A6J4MW75</accession>
<dbReference type="AlphaFoldDB" id="A0A6J4MW75"/>
<feature type="non-terminal residue" evidence="1">
    <location>
        <position position="47"/>
    </location>
</feature>